<accession>A0A0P9C2R0</accession>
<name>A0A0P9C2R0_9GAMM</name>
<dbReference type="SUPFAM" id="SSF55248">
    <property type="entry name" value="PCD-like"/>
    <property type="match status" value="1"/>
</dbReference>
<dbReference type="RefSeq" id="WP_054967085.1">
    <property type="nucleotide sequence ID" value="NZ_FMUN01000001.1"/>
</dbReference>
<dbReference type="GO" id="GO:0008124">
    <property type="term" value="F:4-alpha-hydroxytetrahydrobiopterin dehydratase activity"/>
    <property type="evidence" value="ECO:0007669"/>
    <property type="project" value="InterPro"/>
</dbReference>
<dbReference type="STRING" id="381306.AN478_13300"/>
<evidence type="ECO:0000313" key="1">
    <source>
        <dbReference type="EMBL" id="SCX74959.1"/>
    </source>
</evidence>
<evidence type="ECO:0008006" key="3">
    <source>
        <dbReference type="Google" id="ProtNLM"/>
    </source>
</evidence>
<dbReference type="Gene3D" id="3.30.1360.20">
    <property type="entry name" value="Transcriptional coactivator/pterin dehydratase"/>
    <property type="match status" value="1"/>
</dbReference>
<sequence>MNEYWSEIQRPPRLEARFDFPDYGTLRAFLDEAADFSEERELFADMSFDRHSVRMKIHPSSDTSELTEAERAFAAGLEQLARDRLAIEG</sequence>
<organism evidence="1 2">
    <name type="scientific">Thiohalorhabdus denitrificans</name>
    <dbReference type="NCBI Taxonomy" id="381306"/>
    <lineage>
        <taxon>Bacteria</taxon>
        <taxon>Pseudomonadati</taxon>
        <taxon>Pseudomonadota</taxon>
        <taxon>Gammaproteobacteria</taxon>
        <taxon>Thiohalorhabdales</taxon>
        <taxon>Thiohalorhabdaceae</taxon>
        <taxon>Thiohalorhabdus</taxon>
    </lineage>
</organism>
<dbReference type="Proteomes" id="UP000183104">
    <property type="component" value="Unassembled WGS sequence"/>
</dbReference>
<reference evidence="2" key="1">
    <citation type="submission" date="2016-10" db="EMBL/GenBank/DDBJ databases">
        <authorList>
            <person name="Varghese N."/>
        </authorList>
    </citation>
    <scope>NUCLEOTIDE SEQUENCE [LARGE SCALE GENOMIC DNA]</scope>
    <source>
        <strain evidence="2">HL 19</strain>
    </source>
</reference>
<dbReference type="OrthoDB" id="5297462at2"/>
<proteinExistence type="predicted"/>
<gene>
    <name evidence="1" type="ORF">SAMN05661077_0190</name>
</gene>
<protein>
    <recommendedName>
        <fullName evidence="3">4a-hydroxytetrahydrobiopterin dehydratase</fullName>
    </recommendedName>
</protein>
<dbReference type="AlphaFoldDB" id="A0A0P9C2R0"/>
<dbReference type="InterPro" id="IPR036428">
    <property type="entry name" value="PCD_sf"/>
</dbReference>
<evidence type="ECO:0000313" key="2">
    <source>
        <dbReference type="Proteomes" id="UP000183104"/>
    </source>
</evidence>
<keyword evidence="2" id="KW-1185">Reference proteome</keyword>
<dbReference type="EMBL" id="FMUN01000001">
    <property type="protein sequence ID" value="SCX74959.1"/>
    <property type="molecule type" value="Genomic_DNA"/>
</dbReference>
<dbReference type="GO" id="GO:0006729">
    <property type="term" value="P:tetrahydrobiopterin biosynthetic process"/>
    <property type="evidence" value="ECO:0007669"/>
    <property type="project" value="InterPro"/>
</dbReference>